<keyword evidence="2" id="KW-1185">Reference proteome</keyword>
<sequence>MSGSATSTALRFANCGSQASTRPPPPPSKSPSYINPSVPDIFIELCIVQHPDYPQHCLLLAGKGPPCLVVIATEFPLSIALDGTADSSTNLIRALVATDPMSSLCLVPRCFY</sequence>
<reference evidence="1" key="2">
    <citation type="submission" date="2018-04" db="EMBL/GenBank/DDBJ databases">
        <title>OnivRS2 (Oryza nivara Reference Sequence Version 2).</title>
        <authorList>
            <person name="Zhang J."/>
            <person name="Kudrna D."/>
            <person name="Lee S."/>
            <person name="Talag J."/>
            <person name="Rajasekar S."/>
            <person name="Welchert J."/>
            <person name="Hsing Y.-I."/>
            <person name="Wing R.A."/>
        </authorList>
    </citation>
    <scope>NUCLEOTIDE SEQUENCE [LARGE SCALE GENOMIC DNA]</scope>
    <source>
        <strain evidence="1">SL10</strain>
    </source>
</reference>
<evidence type="ECO:0000313" key="2">
    <source>
        <dbReference type="Proteomes" id="UP000006591"/>
    </source>
</evidence>
<proteinExistence type="predicted"/>
<dbReference type="Proteomes" id="UP000006591">
    <property type="component" value="Chromosome 8"/>
</dbReference>
<dbReference type="OMA" id="RFANCGS"/>
<dbReference type="EnsemblPlants" id="ONIVA08G04990.1">
    <property type="protein sequence ID" value="ONIVA08G04990.1"/>
    <property type="gene ID" value="ONIVA08G04990"/>
</dbReference>
<name>A0A0E0I7Y4_ORYNI</name>
<dbReference type="HOGENOM" id="CLU_2149947_0_0_1"/>
<organism evidence="1">
    <name type="scientific">Oryza nivara</name>
    <name type="common">Indian wild rice</name>
    <name type="synonym">Oryza sativa f. spontanea</name>
    <dbReference type="NCBI Taxonomy" id="4536"/>
    <lineage>
        <taxon>Eukaryota</taxon>
        <taxon>Viridiplantae</taxon>
        <taxon>Streptophyta</taxon>
        <taxon>Embryophyta</taxon>
        <taxon>Tracheophyta</taxon>
        <taxon>Spermatophyta</taxon>
        <taxon>Magnoliopsida</taxon>
        <taxon>Liliopsida</taxon>
        <taxon>Poales</taxon>
        <taxon>Poaceae</taxon>
        <taxon>BOP clade</taxon>
        <taxon>Oryzoideae</taxon>
        <taxon>Oryzeae</taxon>
        <taxon>Oryzinae</taxon>
        <taxon>Oryza</taxon>
    </lineage>
</organism>
<evidence type="ECO:0000313" key="1">
    <source>
        <dbReference type="EnsemblPlants" id="ONIVA08G04990.1"/>
    </source>
</evidence>
<reference evidence="1" key="1">
    <citation type="submission" date="2015-04" db="UniProtKB">
        <authorList>
            <consortium name="EnsemblPlants"/>
        </authorList>
    </citation>
    <scope>IDENTIFICATION</scope>
    <source>
        <strain evidence="1">SL10</strain>
    </source>
</reference>
<dbReference type="Gramene" id="ONIVA08G04990.1">
    <property type="protein sequence ID" value="ONIVA08G04990.1"/>
    <property type="gene ID" value="ONIVA08G04990"/>
</dbReference>
<dbReference type="AlphaFoldDB" id="A0A0E0I7Y4"/>
<accession>A0A0E0I7Y4</accession>
<protein>
    <submittedName>
        <fullName evidence="1">Uncharacterized protein</fullName>
    </submittedName>
</protein>